<dbReference type="Proteomes" id="UP000580910">
    <property type="component" value="Unassembled WGS sequence"/>
</dbReference>
<dbReference type="InterPro" id="IPR006091">
    <property type="entry name" value="Acyl-CoA_Oxase/DH_mid-dom"/>
</dbReference>
<evidence type="ECO:0000256" key="3">
    <source>
        <dbReference type="ARBA" id="ARBA00022630"/>
    </source>
</evidence>
<evidence type="ECO:0000256" key="1">
    <source>
        <dbReference type="ARBA" id="ARBA00001974"/>
    </source>
</evidence>
<dbReference type="SUPFAM" id="SSF56645">
    <property type="entry name" value="Acyl-CoA dehydrogenase NM domain-like"/>
    <property type="match status" value="1"/>
</dbReference>
<dbReference type="SUPFAM" id="SSF47203">
    <property type="entry name" value="Acyl-CoA dehydrogenase C-terminal domain-like"/>
    <property type="match status" value="2"/>
</dbReference>
<dbReference type="InterPro" id="IPR052161">
    <property type="entry name" value="Mycobact_Acyl-CoA_DH"/>
</dbReference>
<keyword evidence="4" id="KW-0274">FAD</keyword>
<evidence type="ECO:0000313" key="9">
    <source>
        <dbReference type="EMBL" id="MBA8804915.1"/>
    </source>
</evidence>
<dbReference type="Pfam" id="PF00441">
    <property type="entry name" value="Acyl-CoA_dh_1"/>
    <property type="match status" value="2"/>
</dbReference>
<dbReference type="EMBL" id="JACGXA010000001">
    <property type="protein sequence ID" value="MBA8804915.1"/>
    <property type="molecule type" value="Genomic_DNA"/>
</dbReference>
<dbReference type="Pfam" id="PF02771">
    <property type="entry name" value="Acyl-CoA_dh_N"/>
    <property type="match status" value="1"/>
</dbReference>
<proteinExistence type="inferred from homology"/>
<evidence type="ECO:0000259" key="8">
    <source>
        <dbReference type="Pfam" id="PF02771"/>
    </source>
</evidence>
<dbReference type="AlphaFoldDB" id="A0A7W3PAM6"/>
<dbReference type="InterPro" id="IPR037069">
    <property type="entry name" value="AcylCoA_DH/ox_N_sf"/>
</dbReference>
<reference evidence="9 10" key="1">
    <citation type="submission" date="2020-07" db="EMBL/GenBank/DDBJ databases">
        <title>Sequencing the genomes of 1000 actinobacteria strains.</title>
        <authorList>
            <person name="Klenk H.-P."/>
        </authorList>
    </citation>
    <scope>NUCLEOTIDE SEQUENCE [LARGE SCALE GENOMIC DNA]</scope>
    <source>
        <strain evidence="9 10">DSM 21349</strain>
    </source>
</reference>
<dbReference type="InterPro" id="IPR009075">
    <property type="entry name" value="AcylCo_DH/oxidase_C"/>
</dbReference>
<comment type="cofactor">
    <cofactor evidence="1">
        <name>FAD</name>
        <dbReference type="ChEBI" id="CHEBI:57692"/>
    </cofactor>
</comment>
<protein>
    <submittedName>
        <fullName evidence="9">Alkylation response protein AidB-like acyl-CoA dehydrogenase</fullName>
    </submittedName>
</protein>
<dbReference type="PANTHER" id="PTHR43292:SF3">
    <property type="entry name" value="ACYL-COA DEHYDROGENASE FADE29"/>
    <property type="match status" value="1"/>
</dbReference>
<dbReference type="InterPro" id="IPR009100">
    <property type="entry name" value="AcylCoA_DH/oxidase_NM_dom_sf"/>
</dbReference>
<evidence type="ECO:0000256" key="4">
    <source>
        <dbReference type="ARBA" id="ARBA00022827"/>
    </source>
</evidence>
<name>A0A7W3PAM6_9ACTN</name>
<gene>
    <name evidence="9" type="ORF">FB382_003206</name>
</gene>
<dbReference type="GO" id="GO:0050660">
    <property type="term" value="F:flavin adenine dinucleotide binding"/>
    <property type="evidence" value="ECO:0007669"/>
    <property type="project" value="InterPro"/>
</dbReference>
<feature type="domain" description="Acyl-CoA dehydrogenase/oxidase C-terminal" evidence="6">
    <location>
        <begin position="198"/>
        <end position="319"/>
    </location>
</feature>
<dbReference type="RefSeq" id="WP_182540756.1">
    <property type="nucleotide sequence ID" value="NZ_JACGXA010000001.1"/>
</dbReference>
<comment type="caution">
    <text evidence="9">The sequence shown here is derived from an EMBL/GenBank/DDBJ whole genome shotgun (WGS) entry which is preliminary data.</text>
</comment>
<dbReference type="Pfam" id="PF02770">
    <property type="entry name" value="Acyl-CoA_dh_M"/>
    <property type="match status" value="1"/>
</dbReference>
<keyword evidence="3" id="KW-0285">Flavoprotein</keyword>
<evidence type="ECO:0000259" key="7">
    <source>
        <dbReference type="Pfam" id="PF02770"/>
    </source>
</evidence>
<sequence>MDLALRSEDEELVAAFDALLTKKSSTARVREVEALGFDPDLWSALTAAGVPSMAAGEHSADLRQLILIAELAGRHLVSAPLVETLVTRRLLAHCEGSAAAGIAAQAENGSIVSLVLRPVTAASNTSLVPAGAVADVVVAMVDERLIAVVSPSPGVASPNLGSQPLADRDLGAGETVTLATGADAAAIFAAAQRDWQLLTAAQLVGVAAQSLEIGVEYVKNRVIFDQPVGAFQTVAHRLADHVASIEGARLLVQQAAWSADNDRLDSVAHTKMAFCFAADQALAVVGDCLHYHGGYGFSLEYDIQLYYRRARAYPLVWGSVRREYQALAAVLYDEAPVRPVASLQHRGDGIDFDLGPEAEAFRAEVAAFLDEHLTLEIQHRVRQSGSYHDWDLHRALGEKGWIAASWPAEYGGQDRDPLELMAMREEMKKVHAPVNGLGTTLLVARAVREFGCEELRNDIVPRAIAGEILLCLGYSEPQGGSDVASARTRAVRDGEDWVINGQKVFTTLAETADYVFLLTRTNTEVAKHQGLTMFLVPLDAAGVQVDEIRTLSGERTNQTFYADVRIPDTNRVGEVDGGWQVLMAALAYERSGVGEDPRTYRRLVEAVTANGTLDDPVVREPLARLAIDTEVSKLLGRRSCWVETSGRIPTMEGSMHKLFHAESRIRSSTILLDLLGTEGLREEIDPLAPGGGELVQEFRHAVILSIYGGASEVQRRILAERHLGLPQPIQKKDRRD</sequence>
<keyword evidence="10" id="KW-1185">Reference proteome</keyword>
<dbReference type="PANTHER" id="PTHR43292">
    <property type="entry name" value="ACYL-COA DEHYDROGENASE"/>
    <property type="match status" value="1"/>
</dbReference>
<accession>A0A7W3PAM6</accession>
<dbReference type="Gene3D" id="1.20.140.10">
    <property type="entry name" value="Butyryl-CoA Dehydrogenase, subunit A, domain 3"/>
    <property type="match status" value="2"/>
</dbReference>
<feature type="domain" description="Acyl-CoA oxidase/dehydrogenase middle" evidence="7">
    <location>
        <begin position="471"/>
        <end position="559"/>
    </location>
</feature>
<dbReference type="GO" id="GO:0005886">
    <property type="term" value="C:plasma membrane"/>
    <property type="evidence" value="ECO:0007669"/>
    <property type="project" value="TreeGrafter"/>
</dbReference>
<comment type="similarity">
    <text evidence="2">Belongs to the acyl-CoA dehydrogenase family.</text>
</comment>
<dbReference type="InterPro" id="IPR046373">
    <property type="entry name" value="Acyl-CoA_Oxase/DH_mid-dom_sf"/>
</dbReference>
<feature type="domain" description="Acyl-CoA dehydrogenase/oxidase C-terminal" evidence="6">
    <location>
        <begin position="577"/>
        <end position="721"/>
    </location>
</feature>
<organism evidence="9 10">
    <name type="scientific">Nocardioides ginsengisegetis</name>
    <dbReference type="NCBI Taxonomy" id="661491"/>
    <lineage>
        <taxon>Bacteria</taxon>
        <taxon>Bacillati</taxon>
        <taxon>Actinomycetota</taxon>
        <taxon>Actinomycetes</taxon>
        <taxon>Propionibacteriales</taxon>
        <taxon>Nocardioidaceae</taxon>
        <taxon>Nocardioides</taxon>
    </lineage>
</organism>
<evidence type="ECO:0000256" key="5">
    <source>
        <dbReference type="ARBA" id="ARBA00023002"/>
    </source>
</evidence>
<dbReference type="InterPro" id="IPR036250">
    <property type="entry name" value="AcylCo_DH-like_C"/>
</dbReference>
<dbReference type="InterPro" id="IPR013786">
    <property type="entry name" value="AcylCoA_DH/ox_N"/>
</dbReference>
<evidence type="ECO:0000313" key="10">
    <source>
        <dbReference type="Proteomes" id="UP000580910"/>
    </source>
</evidence>
<dbReference type="Gene3D" id="1.10.540.10">
    <property type="entry name" value="Acyl-CoA dehydrogenase/oxidase, N-terminal domain"/>
    <property type="match status" value="2"/>
</dbReference>
<feature type="domain" description="Acyl-CoA dehydrogenase/oxidase N-terminal" evidence="8">
    <location>
        <begin position="356"/>
        <end position="467"/>
    </location>
</feature>
<evidence type="ECO:0000259" key="6">
    <source>
        <dbReference type="Pfam" id="PF00441"/>
    </source>
</evidence>
<dbReference type="Gene3D" id="2.40.110.10">
    <property type="entry name" value="Butyryl-CoA Dehydrogenase, subunit A, domain 2"/>
    <property type="match status" value="1"/>
</dbReference>
<dbReference type="GO" id="GO:0016627">
    <property type="term" value="F:oxidoreductase activity, acting on the CH-CH group of donors"/>
    <property type="evidence" value="ECO:0007669"/>
    <property type="project" value="InterPro"/>
</dbReference>
<keyword evidence="5" id="KW-0560">Oxidoreductase</keyword>
<evidence type="ECO:0000256" key="2">
    <source>
        <dbReference type="ARBA" id="ARBA00009347"/>
    </source>
</evidence>